<reference evidence="2 3" key="1">
    <citation type="submission" date="2023-09" db="EMBL/GenBank/DDBJ databases">
        <authorList>
            <person name="Rey-Velasco X."/>
        </authorList>
    </citation>
    <scope>NUCLEOTIDE SEQUENCE [LARGE SCALE GENOMIC DNA]</scope>
    <source>
        <strain evidence="2 3">P007</strain>
    </source>
</reference>
<protein>
    <submittedName>
        <fullName evidence="2">Uncharacterized protein</fullName>
    </submittedName>
</protein>
<name>A0ABU3BKY2_9FLAO</name>
<organism evidence="2 3">
    <name type="scientific">Croceitalea vernalis</name>
    <dbReference type="NCBI Taxonomy" id="3075599"/>
    <lineage>
        <taxon>Bacteria</taxon>
        <taxon>Pseudomonadati</taxon>
        <taxon>Bacteroidota</taxon>
        <taxon>Flavobacteriia</taxon>
        <taxon>Flavobacteriales</taxon>
        <taxon>Flavobacteriaceae</taxon>
        <taxon>Croceitalea</taxon>
    </lineage>
</organism>
<feature type="chain" id="PRO_5045960978" evidence="1">
    <location>
        <begin position="20"/>
        <end position="212"/>
    </location>
</feature>
<dbReference type="RefSeq" id="WP_311388473.1">
    <property type="nucleotide sequence ID" value="NZ_JAVRHU010000005.1"/>
</dbReference>
<evidence type="ECO:0000313" key="2">
    <source>
        <dbReference type="EMBL" id="MDT0622828.1"/>
    </source>
</evidence>
<evidence type="ECO:0000313" key="3">
    <source>
        <dbReference type="Proteomes" id="UP001250662"/>
    </source>
</evidence>
<sequence>MKKLITVIGLFIICLPANAQIEGTSIPSIPQLTAAEMTTITSPNIGSSVFVTDDQKVYMYTTSGWVTTDVQNAGEVNLISPIDMDEGGLPSPTDETTVEQALQAIAPITSASGRIFYPPSIAIDASTNIVNATKDLYAEYVAQFASVNTIASDGAPSAVPIYAASELYYYVTYFDPAVFANIEISNTGVMEYDIIGQPADYNSLLNIVFVVK</sequence>
<keyword evidence="3" id="KW-1185">Reference proteome</keyword>
<feature type="signal peptide" evidence="1">
    <location>
        <begin position="1"/>
        <end position="19"/>
    </location>
</feature>
<dbReference type="Proteomes" id="UP001250662">
    <property type="component" value="Unassembled WGS sequence"/>
</dbReference>
<keyword evidence="1" id="KW-0732">Signal</keyword>
<proteinExistence type="predicted"/>
<accession>A0ABU3BKY2</accession>
<gene>
    <name evidence="2" type="ORF">RM520_14455</name>
</gene>
<comment type="caution">
    <text evidence="2">The sequence shown here is derived from an EMBL/GenBank/DDBJ whole genome shotgun (WGS) entry which is preliminary data.</text>
</comment>
<dbReference type="EMBL" id="JAVRHU010000005">
    <property type="protein sequence ID" value="MDT0622828.1"/>
    <property type="molecule type" value="Genomic_DNA"/>
</dbReference>
<evidence type="ECO:0000256" key="1">
    <source>
        <dbReference type="SAM" id="SignalP"/>
    </source>
</evidence>